<evidence type="ECO:0000313" key="4">
    <source>
        <dbReference type="Proteomes" id="UP000054302"/>
    </source>
</evidence>
<keyword evidence="4" id="KW-1185">Reference proteome</keyword>
<feature type="region of interest" description="Disordered" evidence="1">
    <location>
        <begin position="195"/>
        <end position="216"/>
    </location>
</feature>
<dbReference type="OrthoDB" id="10351351at2759"/>
<evidence type="ECO:0000256" key="1">
    <source>
        <dbReference type="SAM" id="MobiDB-lite"/>
    </source>
</evidence>
<feature type="compositionally biased region" description="Gly residues" evidence="1">
    <location>
        <begin position="73"/>
        <end position="107"/>
    </location>
</feature>
<feature type="signal peptide" evidence="2">
    <location>
        <begin position="1"/>
        <end position="21"/>
    </location>
</feature>
<reference evidence="3 4" key="1">
    <citation type="submission" date="2015-01" db="EMBL/GenBank/DDBJ databases">
        <title>The Genome Sequence of Exophiala mesophila CBS40295.</title>
        <authorList>
            <consortium name="The Broad Institute Genomics Platform"/>
            <person name="Cuomo C."/>
            <person name="de Hoog S."/>
            <person name="Gorbushina A."/>
            <person name="Stielow B."/>
            <person name="Teixiera M."/>
            <person name="Abouelleil A."/>
            <person name="Chapman S.B."/>
            <person name="Priest M."/>
            <person name="Young S.K."/>
            <person name="Wortman J."/>
            <person name="Nusbaum C."/>
            <person name="Birren B."/>
        </authorList>
    </citation>
    <scope>NUCLEOTIDE SEQUENCE [LARGE SCALE GENOMIC DNA]</scope>
    <source>
        <strain evidence="3 4">CBS 40295</strain>
    </source>
</reference>
<name>A0A0D2A6E3_EXOME</name>
<dbReference type="GeneID" id="27320111"/>
<feature type="chain" id="PRO_5002238266" evidence="2">
    <location>
        <begin position="22"/>
        <end position="275"/>
    </location>
</feature>
<dbReference type="AlphaFoldDB" id="A0A0D2A6E3"/>
<dbReference type="HOGENOM" id="CLU_1012058_0_0_1"/>
<dbReference type="VEuPathDB" id="FungiDB:PV10_02266"/>
<gene>
    <name evidence="3" type="ORF">PV10_02266</name>
</gene>
<feature type="compositionally biased region" description="Acidic residues" evidence="1">
    <location>
        <begin position="136"/>
        <end position="147"/>
    </location>
</feature>
<proteinExistence type="predicted"/>
<keyword evidence="2" id="KW-0732">Signal</keyword>
<feature type="compositionally biased region" description="Basic and acidic residues" evidence="1">
    <location>
        <begin position="23"/>
        <end position="36"/>
    </location>
</feature>
<protein>
    <submittedName>
        <fullName evidence="3">Uncharacterized protein</fullName>
    </submittedName>
</protein>
<dbReference type="RefSeq" id="XP_016226077.1">
    <property type="nucleotide sequence ID" value="XM_016366559.1"/>
</dbReference>
<dbReference type="Proteomes" id="UP000054302">
    <property type="component" value="Unassembled WGS sequence"/>
</dbReference>
<sequence length="275" mass="28125">MKLPAVSAALLMALSLTGAAATPHEDPNGSVEKREPPNGGPPGGPPGGFNSGSAPSWWGDKPRPTNGGPNSWGNGGGGPPGGGPGGEGGWGKGGGGGPAGGPPGGGDHQWTGRPTGTDAPWGGKPTGKPSKRDAEPTDTDGEDDGDGFELPTDLEPTGDPLKVNIPKGVVSDANGKPMICGCWHLKEGVNATSVRNATDLPHPSGPEKPGETHAPGEKVKRMYIFRWDESQIGGHWGKYLEFGSGDPDDPLFDFKRYGAISRFGWKQKRDSTAGG</sequence>
<feature type="region of interest" description="Disordered" evidence="1">
    <location>
        <begin position="19"/>
        <end position="165"/>
    </location>
</feature>
<evidence type="ECO:0000313" key="3">
    <source>
        <dbReference type="EMBL" id="KIV94503.1"/>
    </source>
</evidence>
<evidence type="ECO:0000256" key="2">
    <source>
        <dbReference type="SAM" id="SignalP"/>
    </source>
</evidence>
<organism evidence="3 4">
    <name type="scientific">Exophiala mesophila</name>
    <name type="common">Black yeast-like fungus</name>
    <dbReference type="NCBI Taxonomy" id="212818"/>
    <lineage>
        <taxon>Eukaryota</taxon>
        <taxon>Fungi</taxon>
        <taxon>Dikarya</taxon>
        <taxon>Ascomycota</taxon>
        <taxon>Pezizomycotina</taxon>
        <taxon>Eurotiomycetes</taxon>
        <taxon>Chaetothyriomycetidae</taxon>
        <taxon>Chaetothyriales</taxon>
        <taxon>Herpotrichiellaceae</taxon>
        <taxon>Exophiala</taxon>
    </lineage>
</organism>
<accession>A0A0D2A6E3</accession>
<dbReference type="EMBL" id="KN847521">
    <property type="protein sequence ID" value="KIV94503.1"/>
    <property type="molecule type" value="Genomic_DNA"/>
</dbReference>